<feature type="region of interest" description="Disordered" evidence="1">
    <location>
        <begin position="380"/>
        <end position="403"/>
    </location>
</feature>
<reference evidence="3 4" key="1">
    <citation type="journal article" date="2023" name="bioRxiv">
        <title>An intranuclear bacterial parasite of deep-sea mussels expresses apoptosis inhibitors acquired from its host.</title>
        <authorList>
            <person name="Gonzalez Porras M.A."/>
            <person name="Assie A."/>
            <person name="Tietjen M."/>
            <person name="Violette M."/>
            <person name="Kleiner M."/>
            <person name="Gruber-Vodicka H."/>
            <person name="Dubilier N."/>
            <person name="Leisch N."/>
        </authorList>
    </citation>
    <scope>NUCLEOTIDE SEQUENCE [LARGE SCALE GENOMIC DNA]</scope>
    <source>
        <strain evidence="3">IAP13</strain>
    </source>
</reference>
<comment type="caution">
    <text evidence="3">The sequence shown here is derived from an EMBL/GenBank/DDBJ whole genome shotgun (WGS) entry which is preliminary data.</text>
</comment>
<evidence type="ECO:0000313" key="4">
    <source>
        <dbReference type="Proteomes" id="UP001178148"/>
    </source>
</evidence>
<dbReference type="AlphaFoldDB" id="A0AA90ST85"/>
<gene>
    <name evidence="3" type="ORF">QS748_09335</name>
</gene>
<feature type="compositionally biased region" description="Polar residues" evidence="1">
    <location>
        <begin position="382"/>
        <end position="397"/>
    </location>
</feature>
<dbReference type="EMBL" id="JASXSV010000013">
    <property type="protein sequence ID" value="MDP0589365.1"/>
    <property type="molecule type" value="Genomic_DNA"/>
</dbReference>
<feature type="compositionally biased region" description="Polar residues" evidence="1">
    <location>
        <begin position="225"/>
        <end position="248"/>
    </location>
</feature>
<feature type="region of interest" description="Disordered" evidence="1">
    <location>
        <begin position="498"/>
        <end position="586"/>
    </location>
</feature>
<dbReference type="GO" id="GO:0042834">
    <property type="term" value="F:peptidoglycan binding"/>
    <property type="evidence" value="ECO:0007669"/>
    <property type="project" value="InterPro"/>
</dbReference>
<dbReference type="InterPro" id="IPR007730">
    <property type="entry name" value="SPOR-like_dom"/>
</dbReference>
<dbReference type="PROSITE" id="PS51724">
    <property type="entry name" value="SPOR"/>
    <property type="match status" value="1"/>
</dbReference>
<dbReference type="Gene3D" id="3.30.70.1070">
    <property type="entry name" value="Sporulation related repeat"/>
    <property type="match status" value="3"/>
</dbReference>
<protein>
    <recommendedName>
        <fullName evidence="2">SPOR domain-containing protein</fullName>
    </recommendedName>
</protein>
<sequence>MSGRATFKDKQLRLCVATTLAAGSAVSTVEALFLPPEPLSFSSSWDCRSDSFNRNERLCHSKAVVGYSNSVDYGEQASRNNVVAESYGYSPVAEEDFYESIGRHQVLYEQPVFNPAVADSAILLELLNAPPGSYVLQWQAEHSRKPLERLKAQYLVFRDSTIAQYQRAGKQWFILLDGPYPSRIAAMAALRVGDRAALASRFRPWTRSVSSIQNLDLIRPEQNNHESVASSETSIAARGNTSGSYSNNEYKTMTSDRQSFIPSQQIPISRQGAENRYNDILGSDYNSHVNQPGLINRQYSSNGSTQQYHNYGNQLQPNVSQQQASMLDYSDGYSYAGAPVSNFQGANSPTTPDYRYTYQEGRTIGNQSSQQDYRRSLRLRYDNQTQSNVSRQKSSARGYSDDYSYMETPVGNFQGADRYTYQEGHAIGNQSRQQDDSRALSPFQDSYREGYKQSSKKRYYDNLSPETVYSQQRQATDPVYTQTSTYNNDLRYAMASIGNQSMLPPKPKPKPKPRSRSKSSQRPDYSNNHNQDFRQGSARQQTDYNMPQSTYSDYGYNPDSYREAPESAPRNRRSNPYSSAVRPEELSLEYGQTSNEIILNAPMDSYTIQWISASKKASIERIQLRYPALQNARIIHYRKNNEDWYLLVGGTFISRQAAQAALELPPYSRLTARLYPWVRPVKVLQEMITAAKDRGESGRRIVKKATPLQKIISTVERGYTIQWYAANKPEAIKKMQKRFPELSNAVTVHFKRNHKDWYVLLQGQFSSSTDAISTIKSAKMSDAARFLHPWTRPVNTLRNLDIQGQG</sequence>
<feature type="region of interest" description="Disordered" evidence="1">
    <location>
        <begin position="427"/>
        <end position="483"/>
    </location>
</feature>
<organism evidence="3 4">
    <name type="scientific">Candidatus Endonucleibacter bathymodioli</name>
    <dbReference type="NCBI Taxonomy" id="539814"/>
    <lineage>
        <taxon>Bacteria</taxon>
        <taxon>Pseudomonadati</taxon>
        <taxon>Pseudomonadota</taxon>
        <taxon>Gammaproteobacteria</taxon>
        <taxon>Oceanospirillales</taxon>
        <taxon>Endozoicomonadaceae</taxon>
        <taxon>Candidatus Endonucleibacter</taxon>
    </lineage>
</organism>
<feature type="compositionally biased region" description="Polar residues" evidence="1">
    <location>
        <begin position="524"/>
        <end position="552"/>
    </location>
</feature>
<evidence type="ECO:0000259" key="2">
    <source>
        <dbReference type="PROSITE" id="PS51724"/>
    </source>
</evidence>
<dbReference type="InterPro" id="IPR036680">
    <property type="entry name" value="SPOR-like_sf"/>
</dbReference>
<accession>A0AA90ST85</accession>
<dbReference type="Proteomes" id="UP001178148">
    <property type="component" value="Unassembled WGS sequence"/>
</dbReference>
<feature type="region of interest" description="Disordered" evidence="1">
    <location>
        <begin position="223"/>
        <end position="248"/>
    </location>
</feature>
<name>A0AA90ST85_9GAMM</name>
<keyword evidence="4" id="KW-1185">Reference proteome</keyword>
<proteinExistence type="predicted"/>
<evidence type="ECO:0000313" key="3">
    <source>
        <dbReference type="EMBL" id="MDP0589365.1"/>
    </source>
</evidence>
<evidence type="ECO:0000256" key="1">
    <source>
        <dbReference type="SAM" id="MobiDB-lite"/>
    </source>
</evidence>
<feature type="compositionally biased region" description="Basic residues" evidence="1">
    <location>
        <begin position="507"/>
        <end position="519"/>
    </location>
</feature>
<feature type="domain" description="SPOR" evidence="2">
    <location>
        <begin position="600"/>
        <end position="680"/>
    </location>
</feature>
<feature type="compositionally biased region" description="Polar residues" evidence="1">
    <location>
        <begin position="464"/>
        <end position="483"/>
    </location>
</feature>